<keyword evidence="1" id="KW-0732">Signal</keyword>
<dbReference type="EMBL" id="DOZN01000001">
    <property type="protein sequence ID" value="HCC41850.1"/>
    <property type="molecule type" value="Genomic_DNA"/>
</dbReference>
<sequence>MKKIFMIVLSLVLLSVLPGKALAVKPDSNLAAAKTVEWNLSGDVMPLPWGQHDITGSDTTSKLIVNQPNGNTEVTLTGVMGGLNPNTTYVVYVANGWTTSPLWDVSGSWDFAINYDGIDYTHTISDLQVGGTLGYSGNNKTVTSISIVGDNIVIVADYAENGPGTVTLTGVIDGDGNMSGTWLDSWGGLDRTGNWESTYGVATSASVGNGFPGLFGSLQPFTFLTDEFGSGSWHLNLKDADFSSIGEFTLSVWVNGGGATVLISDSFDVVR</sequence>
<name>A0A3D0ZNI8_UNCKA</name>
<feature type="signal peptide" evidence="1">
    <location>
        <begin position="1"/>
        <end position="23"/>
    </location>
</feature>
<feature type="chain" id="PRO_5017749739" description="P/Homo B domain-containing protein" evidence="1">
    <location>
        <begin position="24"/>
        <end position="271"/>
    </location>
</feature>
<evidence type="ECO:0008006" key="4">
    <source>
        <dbReference type="Google" id="ProtNLM"/>
    </source>
</evidence>
<accession>A0A3D0ZNI8</accession>
<reference evidence="2 3" key="1">
    <citation type="journal article" date="2018" name="Nat. Biotechnol.">
        <title>A standardized bacterial taxonomy based on genome phylogeny substantially revises the tree of life.</title>
        <authorList>
            <person name="Parks D.H."/>
            <person name="Chuvochina M."/>
            <person name="Waite D.W."/>
            <person name="Rinke C."/>
            <person name="Skarshewski A."/>
            <person name="Chaumeil P.A."/>
            <person name="Hugenholtz P."/>
        </authorList>
    </citation>
    <scope>NUCLEOTIDE SEQUENCE [LARGE SCALE GENOMIC DNA]</scope>
    <source>
        <strain evidence="2">UBA11701</strain>
    </source>
</reference>
<comment type="caution">
    <text evidence="2">The sequence shown here is derived from an EMBL/GenBank/DDBJ whole genome shotgun (WGS) entry which is preliminary data.</text>
</comment>
<evidence type="ECO:0000313" key="3">
    <source>
        <dbReference type="Proteomes" id="UP000263336"/>
    </source>
</evidence>
<protein>
    <recommendedName>
        <fullName evidence="4">P/Homo B domain-containing protein</fullName>
    </recommendedName>
</protein>
<organism evidence="2 3">
    <name type="scientific">candidate division WWE3 bacterium</name>
    <dbReference type="NCBI Taxonomy" id="2053526"/>
    <lineage>
        <taxon>Bacteria</taxon>
        <taxon>Katanobacteria</taxon>
    </lineage>
</organism>
<gene>
    <name evidence="2" type="ORF">DEP93_00035</name>
</gene>
<evidence type="ECO:0000256" key="1">
    <source>
        <dbReference type="SAM" id="SignalP"/>
    </source>
</evidence>
<evidence type="ECO:0000313" key="2">
    <source>
        <dbReference type="EMBL" id="HCC41850.1"/>
    </source>
</evidence>
<proteinExistence type="predicted"/>
<dbReference type="AlphaFoldDB" id="A0A3D0ZNI8"/>
<dbReference type="Proteomes" id="UP000263336">
    <property type="component" value="Unassembled WGS sequence"/>
</dbReference>